<dbReference type="EMBL" id="AE008923">
    <property type="protein sequence ID" value="AAM36339.1"/>
    <property type="molecule type" value="Genomic_DNA"/>
</dbReference>
<evidence type="ECO:0000256" key="2">
    <source>
        <dbReference type="ARBA" id="ARBA00022801"/>
    </source>
</evidence>
<dbReference type="InterPro" id="IPR018228">
    <property type="entry name" value="DNase_TatD-rel_CS"/>
</dbReference>
<name>A0AAI7ZEG7_XANAC</name>
<proteinExistence type="inferred from homology"/>
<sequence length="79" mass="8754">MTYPRANRLRGLVARMPLQHLLLETDAPDQPDAGIRGQRNEPAYLRTVLDCIAQLRGQDPAHIAAQTSANARNLFGLPH</sequence>
<dbReference type="AlphaFoldDB" id="A0AAI7ZEG7"/>
<dbReference type="InterPro" id="IPR001130">
    <property type="entry name" value="TatD-like"/>
</dbReference>
<reference evidence="3 4" key="1">
    <citation type="journal article" date="2002" name="Nature">
        <title>Comparison of the genomes of two Xanthomonas pathogens with differing host specificities.</title>
        <authorList>
            <person name="da Silva A.C."/>
            <person name="Ferro J.A."/>
            <person name="Reinach F.C."/>
            <person name="Farah C.S."/>
            <person name="Furlan L.R."/>
            <person name="Quaggio R.B."/>
            <person name="Monteiro-Vitorello C.B."/>
            <person name="Van Sluys M.A."/>
            <person name="Almeida N.F."/>
            <person name="Alves L.M."/>
            <person name="do Amaral A.M."/>
            <person name="Bertolini M.C."/>
            <person name="Camargo L.E."/>
            <person name="Camarotte G."/>
            <person name="Cannavan F."/>
            <person name="Cardozo J."/>
            <person name="Chambergo F."/>
            <person name="Ciapina L.P."/>
            <person name="Cicarelli R.M."/>
            <person name="Coutinho L.L."/>
            <person name="Cursino-Santos J.R."/>
            <person name="El-Dorry H."/>
            <person name="Faria J.B."/>
            <person name="Ferreira A.J."/>
            <person name="Ferreira R.C."/>
            <person name="Ferro M.I."/>
            <person name="Formighieri E.F."/>
            <person name="Franco M.C."/>
            <person name="Greggio C.C."/>
            <person name="Gruber A."/>
            <person name="Katsuyama A.M."/>
            <person name="Kishi L.T."/>
            <person name="Leite R.P."/>
            <person name="Lemos E.G."/>
            <person name="Lemos M.V."/>
            <person name="Locali E.C."/>
            <person name="Machado M.A."/>
            <person name="Madeira A.M."/>
            <person name="Martinez-Rossi N.M."/>
            <person name="Martins E.C."/>
            <person name="Meidanis J."/>
            <person name="Menck C.F."/>
            <person name="Miyaki C.Y."/>
            <person name="Moon D.H."/>
            <person name="Moreira L.M."/>
            <person name="Novo M.T."/>
            <person name="Okura V.K."/>
            <person name="Oliveira M.C."/>
            <person name="Oliveira V.R."/>
            <person name="Pereira H.A."/>
            <person name="Rossi A."/>
            <person name="Sena J.A."/>
            <person name="Silva C."/>
            <person name="de Souza R.F."/>
            <person name="Spinola L.A."/>
            <person name="Takita M.A."/>
            <person name="Tamura R.E."/>
            <person name="Teixeira E.C."/>
            <person name="Tezza R.I."/>
            <person name="Trindade dos Santos M."/>
            <person name="Truffi D."/>
            <person name="Tsai S.M."/>
            <person name="White F.F."/>
            <person name="Setubal J.C."/>
            <person name="Kitajima J.P."/>
        </authorList>
    </citation>
    <scope>NUCLEOTIDE SEQUENCE [LARGE SCALE GENOMIC DNA]</scope>
    <source>
        <strain evidence="3 4">306</strain>
    </source>
</reference>
<keyword evidence="2" id="KW-0378">Hydrolase</keyword>
<comment type="similarity">
    <text evidence="1">Belongs to the metallo-dependent hydrolases superfamily. TatD-type hydrolase family.</text>
</comment>
<dbReference type="InterPro" id="IPR032466">
    <property type="entry name" value="Metal_Hydrolase"/>
</dbReference>
<dbReference type="Proteomes" id="UP000000576">
    <property type="component" value="Chromosome"/>
</dbReference>
<evidence type="ECO:0000313" key="4">
    <source>
        <dbReference type="Proteomes" id="UP000000576"/>
    </source>
</evidence>
<dbReference type="SUPFAM" id="SSF51556">
    <property type="entry name" value="Metallo-dependent hydrolases"/>
    <property type="match status" value="1"/>
</dbReference>
<protein>
    <submittedName>
        <fullName evidence="3">Uncharacterized protein</fullName>
    </submittedName>
</protein>
<dbReference type="PROSITE" id="PS01091">
    <property type="entry name" value="TATD_3"/>
    <property type="match status" value="1"/>
</dbReference>
<dbReference type="Pfam" id="PF01026">
    <property type="entry name" value="TatD_DNase"/>
    <property type="match status" value="1"/>
</dbReference>
<organism evidence="3 4">
    <name type="scientific">Xanthomonas axonopodis pv. citri (strain 306)</name>
    <dbReference type="NCBI Taxonomy" id="190486"/>
    <lineage>
        <taxon>Bacteria</taxon>
        <taxon>Pseudomonadati</taxon>
        <taxon>Pseudomonadota</taxon>
        <taxon>Gammaproteobacteria</taxon>
        <taxon>Lysobacterales</taxon>
        <taxon>Lysobacteraceae</taxon>
        <taxon>Xanthomonas</taxon>
    </lineage>
</organism>
<dbReference type="GO" id="GO:0016788">
    <property type="term" value="F:hydrolase activity, acting on ester bonds"/>
    <property type="evidence" value="ECO:0007669"/>
    <property type="project" value="InterPro"/>
</dbReference>
<gene>
    <name evidence="3" type="ordered locus">XAC1469</name>
</gene>
<dbReference type="KEGG" id="xac:XAC1469"/>
<dbReference type="PANTHER" id="PTHR46124:SF3">
    <property type="entry name" value="HYDROLASE"/>
    <property type="match status" value="1"/>
</dbReference>
<dbReference type="Gene3D" id="3.20.20.140">
    <property type="entry name" value="Metal-dependent hydrolases"/>
    <property type="match status" value="1"/>
</dbReference>
<evidence type="ECO:0000313" key="3">
    <source>
        <dbReference type="EMBL" id="AAM36339.1"/>
    </source>
</evidence>
<dbReference type="GO" id="GO:0005829">
    <property type="term" value="C:cytosol"/>
    <property type="evidence" value="ECO:0007669"/>
    <property type="project" value="TreeGrafter"/>
</dbReference>
<evidence type="ECO:0000256" key="1">
    <source>
        <dbReference type="ARBA" id="ARBA00009275"/>
    </source>
</evidence>
<dbReference type="PANTHER" id="PTHR46124">
    <property type="entry name" value="D-AMINOACYL-TRNA DEACYLASE"/>
    <property type="match status" value="1"/>
</dbReference>
<accession>A0AAI7ZEG7</accession>